<evidence type="ECO:0000256" key="1">
    <source>
        <dbReference type="SAM" id="MobiDB-lite"/>
    </source>
</evidence>
<feature type="compositionally biased region" description="Acidic residues" evidence="1">
    <location>
        <begin position="65"/>
        <end position="96"/>
    </location>
</feature>
<name>A0A8H4PG70_9HYPO</name>
<evidence type="ECO:0000313" key="2">
    <source>
        <dbReference type="EMBL" id="KAF4469908.1"/>
    </source>
</evidence>
<dbReference type="EMBL" id="JAADYS010000422">
    <property type="protein sequence ID" value="KAF4469908.1"/>
    <property type="molecule type" value="Genomic_DNA"/>
</dbReference>
<dbReference type="SUPFAM" id="SSF53098">
    <property type="entry name" value="Ribonuclease H-like"/>
    <property type="match status" value="1"/>
</dbReference>
<keyword evidence="3" id="KW-1185">Reference proteome</keyword>
<dbReference type="OrthoDB" id="6077919at2759"/>
<comment type="caution">
    <text evidence="2">The sequence shown here is derived from an EMBL/GenBank/DDBJ whole genome shotgun (WGS) entry which is preliminary data.</text>
</comment>
<accession>A0A8H4PG70</accession>
<gene>
    <name evidence="2" type="ORF">FALBO_3194</name>
</gene>
<dbReference type="InterPro" id="IPR012337">
    <property type="entry name" value="RNaseH-like_sf"/>
</dbReference>
<proteinExistence type="predicted"/>
<dbReference type="AlphaFoldDB" id="A0A8H4PG70"/>
<protein>
    <submittedName>
        <fullName evidence="2">Zinc finger 76 (Expressed in testis)</fullName>
    </submittedName>
</protein>
<feature type="region of interest" description="Disordered" evidence="1">
    <location>
        <begin position="275"/>
        <end position="294"/>
    </location>
</feature>
<dbReference type="Proteomes" id="UP000554235">
    <property type="component" value="Unassembled WGS sequence"/>
</dbReference>
<reference evidence="2 3" key="1">
    <citation type="submission" date="2020-01" db="EMBL/GenBank/DDBJ databases">
        <title>Identification and distribution of gene clusters putatively required for synthesis of sphingolipid metabolism inhibitors in phylogenetically diverse species of the filamentous fungus Fusarium.</title>
        <authorList>
            <person name="Kim H.-S."/>
            <person name="Busman M."/>
            <person name="Brown D.W."/>
            <person name="Divon H."/>
            <person name="Uhlig S."/>
            <person name="Proctor R.H."/>
        </authorList>
    </citation>
    <scope>NUCLEOTIDE SEQUENCE [LARGE SCALE GENOMIC DNA]</scope>
    <source>
        <strain evidence="2 3">NRRL 20459</strain>
    </source>
</reference>
<feature type="region of interest" description="Disordered" evidence="1">
    <location>
        <begin position="65"/>
        <end position="108"/>
    </location>
</feature>
<organism evidence="2 3">
    <name type="scientific">Fusarium albosuccineum</name>
    <dbReference type="NCBI Taxonomy" id="1237068"/>
    <lineage>
        <taxon>Eukaryota</taxon>
        <taxon>Fungi</taxon>
        <taxon>Dikarya</taxon>
        <taxon>Ascomycota</taxon>
        <taxon>Pezizomycotina</taxon>
        <taxon>Sordariomycetes</taxon>
        <taxon>Hypocreomycetidae</taxon>
        <taxon>Hypocreales</taxon>
        <taxon>Nectriaceae</taxon>
        <taxon>Fusarium</taxon>
        <taxon>Fusarium decemcellulare species complex</taxon>
    </lineage>
</organism>
<evidence type="ECO:0000313" key="3">
    <source>
        <dbReference type="Proteomes" id="UP000554235"/>
    </source>
</evidence>
<sequence>MSKAHLERHWATHIRRGHVLPDTELEYKSGGFPPFQRSPLFDEIYENNVLLEQNNLDLEEQGVEVTDDMGPGEEDGEESMGIDEGDEDDIEEEDGLNVDGSSPFSDKHHSQILAQNRERWALNTSIIDEPCPHGIIIDLDTARLKVSPNRNKQKTRAERIPSLTLDSRCLACRAEMRIRILTKYFDPKSDEVDFESLRRSFNIATQKTWVSTQDYNKRVRRRLDDIAQGKRPGSHLIVLDTEFSPASHQLWEFCIIEQVSGNILVNTLIKHSQGISHTSSTGRTHPLLSGMSRRKEKSVYSQSGQLTKPDVHEVAFKLQRSGITPEIVVLVWHLNCFDLELLRRFLATGGYEAMLPRKENCIPLIHLFRPNLPRVGPKKVFPLRLEILFPTLFPLSELVGQNHQALADCQQARLVAQAFDLLCRPVGERGAGWRPGDLLKPAQRSINDYFSSAR</sequence>